<name>A0A2T2WKX8_9FIRM</name>
<dbReference type="GO" id="GO:0016787">
    <property type="term" value="F:hydrolase activity"/>
    <property type="evidence" value="ECO:0007669"/>
    <property type="project" value="UniProtKB-KW"/>
</dbReference>
<dbReference type="EMBL" id="PXYV01000011">
    <property type="protein sequence ID" value="PSR22866.1"/>
    <property type="molecule type" value="Genomic_DNA"/>
</dbReference>
<reference evidence="2 3" key="1">
    <citation type="journal article" date="2014" name="BMC Genomics">
        <title>Comparison of environmental and isolate Sulfobacillus genomes reveals diverse carbon, sulfur, nitrogen, and hydrogen metabolisms.</title>
        <authorList>
            <person name="Justice N.B."/>
            <person name="Norman A."/>
            <person name="Brown C.T."/>
            <person name="Singh A."/>
            <person name="Thomas B.C."/>
            <person name="Banfield J.F."/>
        </authorList>
    </citation>
    <scope>NUCLEOTIDE SEQUENCE [LARGE SCALE GENOMIC DNA]</scope>
    <source>
        <strain evidence="2">AMDSBA3</strain>
    </source>
</reference>
<keyword evidence="2" id="KW-0378">Hydrolase</keyword>
<dbReference type="AlphaFoldDB" id="A0A2T2WKX8"/>
<dbReference type="InterPro" id="IPR036866">
    <property type="entry name" value="RibonucZ/Hydroxyglut_hydro"/>
</dbReference>
<organism evidence="2 3">
    <name type="scientific">Sulfobacillus acidophilus</name>
    <dbReference type="NCBI Taxonomy" id="53633"/>
    <lineage>
        <taxon>Bacteria</taxon>
        <taxon>Bacillati</taxon>
        <taxon>Bacillota</taxon>
        <taxon>Clostridia</taxon>
        <taxon>Eubacteriales</taxon>
        <taxon>Clostridiales Family XVII. Incertae Sedis</taxon>
        <taxon>Sulfobacillus</taxon>
    </lineage>
</organism>
<evidence type="ECO:0000313" key="3">
    <source>
        <dbReference type="Proteomes" id="UP000241848"/>
    </source>
</evidence>
<dbReference type="Proteomes" id="UP000241848">
    <property type="component" value="Unassembled WGS sequence"/>
</dbReference>
<protein>
    <submittedName>
        <fullName evidence="2">MBL fold metallo-hydrolase</fullName>
    </submittedName>
</protein>
<dbReference type="SUPFAM" id="SSF56281">
    <property type="entry name" value="Metallo-hydrolase/oxidoreductase"/>
    <property type="match status" value="1"/>
</dbReference>
<dbReference type="PANTHER" id="PTHR23131">
    <property type="entry name" value="ENDORIBONUCLEASE LACTB2"/>
    <property type="match status" value="1"/>
</dbReference>
<proteinExistence type="predicted"/>
<gene>
    <name evidence="2" type="ORF">C7B45_05200</name>
</gene>
<dbReference type="InterPro" id="IPR001279">
    <property type="entry name" value="Metallo-B-lactamas"/>
</dbReference>
<evidence type="ECO:0000313" key="2">
    <source>
        <dbReference type="EMBL" id="PSR22866.1"/>
    </source>
</evidence>
<dbReference type="Gene3D" id="3.60.15.10">
    <property type="entry name" value="Ribonuclease Z/Hydroxyacylglutathione hydrolase-like"/>
    <property type="match status" value="2"/>
</dbReference>
<dbReference type="InterPro" id="IPR050662">
    <property type="entry name" value="Sec-metab_biosynth-thioest"/>
</dbReference>
<sequence>MEKLGEIVWQSHVPSKTLPPYQFTECYWIGNEREVILIDTGDGHVAAQSTLEGDWEGLGAPRVQAIYVTHYHGDHSGGGVWASERWQAPLYIGAHDLGYLDEKTRASWQIIPRSYVDIVGIRVDVVPAPGHTCGQVNFWIPTERILLAGDNVLGNTTSVIVPPDGNMAKYLTTLQILRQLGAEIIGPGHGEVVRNPDQYLAYYQTHRQQRNDQILALLDQGVTDPRSIAEQIYGDVLAPREMELGEWMVRGHLAWCVDIGLAIDDGGRFRKV</sequence>
<dbReference type="SMART" id="SM00849">
    <property type="entry name" value="Lactamase_B"/>
    <property type="match status" value="1"/>
</dbReference>
<dbReference type="PANTHER" id="PTHR23131:SF0">
    <property type="entry name" value="ENDORIBONUCLEASE LACTB2"/>
    <property type="match status" value="1"/>
</dbReference>
<feature type="domain" description="Metallo-beta-lactamase" evidence="1">
    <location>
        <begin position="23"/>
        <end position="189"/>
    </location>
</feature>
<accession>A0A2T2WKX8</accession>
<dbReference type="Pfam" id="PF00753">
    <property type="entry name" value="Lactamase_B"/>
    <property type="match status" value="1"/>
</dbReference>
<evidence type="ECO:0000259" key="1">
    <source>
        <dbReference type="SMART" id="SM00849"/>
    </source>
</evidence>
<comment type="caution">
    <text evidence="2">The sequence shown here is derived from an EMBL/GenBank/DDBJ whole genome shotgun (WGS) entry which is preliminary data.</text>
</comment>